<keyword evidence="2" id="KW-1185">Reference proteome</keyword>
<dbReference type="EMBL" id="FQWA01000002">
    <property type="protein sequence ID" value="SHF59067.1"/>
    <property type="molecule type" value="Genomic_DNA"/>
</dbReference>
<sequence length="141" mass="16137">MTDYYDDIIHLPHHVSKRHPQMSLYNRAAQFAPFAALAGYEEAIVETARQTSSKIEIMEDIRQLMDQKLSILCNHLDEEPIISITYFQPDNHKRGGCYVTVAGVLKDIRANEHIILLRDGKKIPIDYIISLDGEVFSINKP</sequence>
<evidence type="ECO:0000313" key="1">
    <source>
        <dbReference type="EMBL" id="SHF59067.1"/>
    </source>
</evidence>
<reference evidence="1 2" key="1">
    <citation type="submission" date="2016-11" db="EMBL/GenBank/DDBJ databases">
        <authorList>
            <person name="Varghese N."/>
            <person name="Submissions S."/>
        </authorList>
    </citation>
    <scope>NUCLEOTIDE SEQUENCE [LARGE SCALE GENOMIC DNA]</scope>
    <source>
        <strain evidence="1 2">DSM 22613</strain>
    </source>
</reference>
<gene>
    <name evidence="1" type="ORF">SAMN05444364_10271</name>
</gene>
<protein>
    <recommendedName>
        <fullName evidence="3">YolD-like protein</fullName>
    </recommendedName>
</protein>
<dbReference type="RefSeq" id="WP_065368049.1">
    <property type="nucleotide sequence ID" value="NZ_CP016205.1"/>
</dbReference>
<accession>A0AAX2F116</accession>
<dbReference type="Proteomes" id="UP000184105">
    <property type="component" value="Unassembled WGS sequence"/>
</dbReference>
<proteinExistence type="predicted"/>
<evidence type="ECO:0000313" key="2">
    <source>
        <dbReference type="Proteomes" id="UP000184105"/>
    </source>
</evidence>
<name>A0AAX2F116_9BACT</name>
<evidence type="ECO:0008006" key="3">
    <source>
        <dbReference type="Google" id="ProtNLM"/>
    </source>
</evidence>
<dbReference type="AlphaFoldDB" id="A0AAX2F116"/>
<organism evidence="1 2">
    <name type="scientific">Prevotella scopos JCM 17725</name>
    <dbReference type="NCBI Taxonomy" id="1236518"/>
    <lineage>
        <taxon>Bacteria</taxon>
        <taxon>Pseudomonadati</taxon>
        <taxon>Bacteroidota</taxon>
        <taxon>Bacteroidia</taxon>
        <taxon>Bacteroidales</taxon>
        <taxon>Prevotellaceae</taxon>
        <taxon>Prevotella</taxon>
    </lineage>
</organism>
<comment type="caution">
    <text evidence="1">The sequence shown here is derived from an EMBL/GenBank/DDBJ whole genome shotgun (WGS) entry which is preliminary data.</text>
</comment>